<organism evidence="1 2">
    <name type="scientific">Yinghuangia aomiensis</name>
    <dbReference type="NCBI Taxonomy" id="676205"/>
    <lineage>
        <taxon>Bacteria</taxon>
        <taxon>Bacillati</taxon>
        <taxon>Actinomycetota</taxon>
        <taxon>Actinomycetes</taxon>
        <taxon>Kitasatosporales</taxon>
        <taxon>Streptomycetaceae</taxon>
        <taxon>Yinghuangia</taxon>
    </lineage>
</organism>
<proteinExistence type="predicted"/>
<dbReference type="InterPro" id="IPR052736">
    <property type="entry name" value="Stf3_sulfotransferase"/>
</dbReference>
<keyword evidence="2" id="KW-1185">Reference proteome</keyword>
<dbReference type="SUPFAM" id="SSF52540">
    <property type="entry name" value="P-loop containing nucleoside triphosphate hydrolases"/>
    <property type="match status" value="1"/>
</dbReference>
<reference evidence="2" key="1">
    <citation type="journal article" date="2019" name="Int. J. Syst. Evol. Microbiol.">
        <title>The Global Catalogue of Microorganisms (GCM) 10K type strain sequencing project: providing services to taxonomists for standard genome sequencing and annotation.</title>
        <authorList>
            <consortium name="The Broad Institute Genomics Platform"/>
            <consortium name="The Broad Institute Genome Sequencing Center for Infectious Disease"/>
            <person name="Wu L."/>
            <person name="Ma J."/>
        </authorList>
    </citation>
    <scope>NUCLEOTIDE SEQUENCE [LARGE SCALE GENOMIC DNA]</scope>
    <source>
        <strain evidence="2">JCM 17986</strain>
    </source>
</reference>
<dbReference type="Gene3D" id="3.40.50.300">
    <property type="entry name" value="P-loop containing nucleotide triphosphate hydrolases"/>
    <property type="match status" value="1"/>
</dbReference>
<dbReference type="PANTHER" id="PTHR36451">
    <property type="entry name" value="PAPS-DEPENDENT SULFOTRANSFERASE STF3"/>
    <property type="match status" value="1"/>
</dbReference>
<comment type="caution">
    <text evidence="1">The sequence shown here is derived from an EMBL/GenBank/DDBJ whole genome shotgun (WGS) entry which is preliminary data.</text>
</comment>
<accession>A0ABP9HEV8</accession>
<dbReference type="InterPro" id="IPR027417">
    <property type="entry name" value="P-loop_NTPase"/>
</dbReference>
<evidence type="ECO:0000313" key="2">
    <source>
        <dbReference type="Proteomes" id="UP001500466"/>
    </source>
</evidence>
<name>A0ABP9HEV8_9ACTN</name>
<dbReference type="EMBL" id="BAABHS010000012">
    <property type="protein sequence ID" value="GAA4969264.1"/>
    <property type="molecule type" value="Genomic_DNA"/>
</dbReference>
<dbReference type="PANTHER" id="PTHR36451:SF1">
    <property type="entry name" value="OMEGA-HYDROXY-BETA-DIHYDROMENAQUINONE-9 SULFOTRANSFERASE STF3"/>
    <property type="match status" value="1"/>
</dbReference>
<sequence>MAQRIDDLLDLVAAETGLDDFGDPSFRDGLERVHDAVAATADLTPIGRAVFEGQTKAALANRARTAAWERAHPGLADERVTAPVFVIGLPRSGTTALSHLLAADPANRSLLGWEAQDSTPPPETATYRDDPRLHAARGAPSVLDRLNPGFKAIHHDPPEAPVECTVLLAQHFASLMLSTMYNVPDYDAWLLGSDLTAAYDHHHRMLRLLQSRCPGRWFLKAPVHCHAIDAVAARYPDARFVVTHRDPSVTVASTCSLVTSLSGTFTETDHRYTTGRTWSANLAAMADRVVDFRDRNGDERFLDIAYPDLVADPVGTVRAVYTWLGRDLDPATEAAMRAHTGRNRQHKYGRHTYALEEFGLEGGAVAERFEGYRKRFGIAPETRSTGGHA</sequence>
<dbReference type="Pfam" id="PF13469">
    <property type="entry name" value="Sulfotransfer_3"/>
    <property type="match status" value="1"/>
</dbReference>
<gene>
    <name evidence="1" type="ORF">GCM10023205_38140</name>
</gene>
<dbReference type="RefSeq" id="WP_345676734.1">
    <property type="nucleotide sequence ID" value="NZ_BAABHS010000012.1"/>
</dbReference>
<protein>
    <submittedName>
        <fullName evidence="1">Sulfotransferase</fullName>
    </submittedName>
</protein>
<dbReference type="Proteomes" id="UP001500466">
    <property type="component" value="Unassembled WGS sequence"/>
</dbReference>
<evidence type="ECO:0000313" key="1">
    <source>
        <dbReference type="EMBL" id="GAA4969264.1"/>
    </source>
</evidence>